<dbReference type="InterPro" id="IPR001387">
    <property type="entry name" value="Cro/C1-type_HTH"/>
</dbReference>
<evidence type="ECO:0000313" key="3">
    <source>
        <dbReference type="Proteomes" id="UP001500729"/>
    </source>
</evidence>
<reference evidence="3" key="1">
    <citation type="journal article" date="2019" name="Int. J. Syst. Evol. Microbiol.">
        <title>The Global Catalogue of Microorganisms (GCM) 10K type strain sequencing project: providing services to taxonomists for standard genome sequencing and annotation.</title>
        <authorList>
            <consortium name="The Broad Institute Genomics Platform"/>
            <consortium name="The Broad Institute Genome Sequencing Center for Infectious Disease"/>
            <person name="Wu L."/>
            <person name="Ma J."/>
        </authorList>
    </citation>
    <scope>NUCLEOTIDE SEQUENCE [LARGE SCALE GENOMIC DNA]</scope>
    <source>
        <strain evidence="3">JCM 10303</strain>
    </source>
</reference>
<comment type="caution">
    <text evidence="2">The sequence shown here is derived from an EMBL/GenBank/DDBJ whole genome shotgun (WGS) entry which is preliminary data.</text>
</comment>
<dbReference type="PROSITE" id="PS50943">
    <property type="entry name" value="HTH_CROC1"/>
    <property type="match status" value="1"/>
</dbReference>
<dbReference type="InterPro" id="IPR010982">
    <property type="entry name" value="Lambda_DNA-bd_dom_sf"/>
</dbReference>
<keyword evidence="3" id="KW-1185">Reference proteome</keyword>
<dbReference type="Pfam" id="PF01381">
    <property type="entry name" value="HTH_3"/>
    <property type="match status" value="1"/>
</dbReference>
<organism evidence="2 3">
    <name type="scientific">Saccharopolyspora erythraea</name>
    <name type="common">Streptomyces erythraeus</name>
    <dbReference type="NCBI Taxonomy" id="1836"/>
    <lineage>
        <taxon>Bacteria</taxon>
        <taxon>Bacillati</taxon>
        <taxon>Actinomycetota</taxon>
        <taxon>Actinomycetes</taxon>
        <taxon>Pseudonocardiales</taxon>
        <taxon>Pseudonocardiaceae</taxon>
        <taxon>Saccharopolyspora</taxon>
    </lineage>
</organism>
<dbReference type="RefSeq" id="WP_009946522.1">
    <property type="nucleotide sequence ID" value="NZ_BAAAGS010000021.1"/>
</dbReference>
<accession>A0ABP3N0J9</accession>
<proteinExistence type="predicted"/>
<name>A0ABP3N0J9_SACER</name>
<dbReference type="Gene3D" id="1.10.260.40">
    <property type="entry name" value="lambda repressor-like DNA-binding domains"/>
    <property type="match status" value="1"/>
</dbReference>
<dbReference type="EMBL" id="BAAAGS010000021">
    <property type="protein sequence ID" value="GAA0532616.1"/>
    <property type="molecule type" value="Genomic_DNA"/>
</dbReference>
<sequence>MAKDWDAVADVIATRMDELELTQQQLAQRAGVSLQTVRELQHNLQPRKRTPRTLQAMSSALGLHPDHLATVLSGGRPINAAVDDGAGAELLAMKAQLADLSRRLEAVEQQLRRD</sequence>
<protein>
    <recommendedName>
        <fullName evidence="1">HTH cro/C1-type domain-containing protein</fullName>
    </recommendedName>
</protein>
<dbReference type="CDD" id="cd00093">
    <property type="entry name" value="HTH_XRE"/>
    <property type="match status" value="1"/>
</dbReference>
<evidence type="ECO:0000313" key="2">
    <source>
        <dbReference type="EMBL" id="GAA0532616.1"/>
    </source>
</evidence>
<evidence type="ECO:0000259" key="1">
    <source>
        <dbReference type="PROSITE" id="PS50943"/>
    </source>
</evidence>
<gene>
    <name evidence="2" type="ORF">GCM10009533_34630</name>
</gene>
<dbReference type="SMART" id="SM00530">
    <property type="entry name" value="HTH_XRE"/>
    <property type="match status" value="1"/>
</dbReference>
<dbReference type="Proteomes" id="UP001500729">
    <property type="component" value="Unassembled WGS sequence"/>
</dbReference>
<dbReference type="SUPFAM" id="SSF47413">
    <property type="entry name" value="lambda repressor-like DNA-binding domains"/>
    <property type="match status" value="1"/>
</dbReference>
<feature type="domain" description="HTH cro/C1-type" evidence="1">
    <location>
        <begin position="12"/>
        <end position="68"/>
    </location>
</feature>